<dbReference type="PANTHER" id="PTHR43130:SF3">
    <property type="entry name" value="HTH-TYPE TRANSCRIPTIONAL REGULATOR RV1931C"/>
    <property type="match status" value="1"/>
</dbReference>
<dbReference type="Pfam" id="PF01965">
    <property type="entry name" value="DJ-1_PfpI"/>
    <property type="match status" value="1"/>
</dbReference>
<dbReference type="SUPFAM" id="SSF52317">
    <property type="entry name" value="Class I glutamine amidotransferase-like"/>
    <property type="match status" value="1"/>
</dbReference>
<dbReference type="Gene3D" id="3.40.50.880">
    <property type="match status" value="1"/>
</dbReference>
<proteinExistence type="predicted"/>
<dbReference type="InterPro" id="IPR029062">
    <property type="entry name" value="Class_I_gatase-like"/>
</dbReference>
<dbReference type="SMART" id="SM00342">
    <property type="entry name" value="HTH_ARAC"/>
    <property type="match status" value="1"/>
</dbReference>
<feature type="region of interest" description="Disordered" evidence="4">
    <location>
        <begin position="313"/>
        <end position="333"/>
    </location>
</feature>
<dbReference type="Gene3D" id="1.10.10.60">
    <property type="entry name" value="Homeodomain-like"/>
    <property type="match status" value="1"/>
</dbReference>
<keyword evidence="3" id="KW-0804">Transcription</keyword>
<dbReference type="eggNOG" id="COG4977">
    <property type="taxonomic scope" value="Bacteria"/>
</dbReference>
<keyword evidence="1" id="KW-0805">Transcription regulation</keyword>
<keyword evidence="2" id="KW-0238">DNA-binding</keyword>
<feature type="compositionally biased region" description="Basic and acidic residues" evidence="4">
    <location>
        <begin position="317"/>
        <end position="333"/>
    </location>
</feature>
<dbReference type="GO" id="GO:0003700">
    <property type="term" value="F:DNA-binding transcription factor activity"/>
    <property type="evidence" value="ECO:0007669"/>
    <property type="project" value="InterPro"/>
</dbReference>
<evidence type="ECO:0000313" key="6">
    <source>
        <dbReference type="EMBL" id="ADN59505.1"/>
    </source>
</evidence>
<reference evidence="6" key="1">
    <citation type="submission" date="2010-09" db="EMBL/GenBank/DDBJ databases">
        <title>Complete sequence of chromosome2 of Burkholderia sp. CCGE1003.</title>
        <authorList>
            <consortium name="US DOE Joint Genome Institute"/>
            <person name="Lucas S."/>
            <person name="Copeland A."/>
            <person name="Lapidus A."/>
            <person name="Cheng J.-F."/>
            <person name="Bruce D."/>
            <person name="Goodwin L."/>
            <person name="Pitluck S."/>
            <person name="Daligault H."/>
            <person name="Davenport K."/>
            <person name="Detter J.C."/>
            <person name="Han C."/>
            <person name="Tapia R."/>
            <person name="Land M."/>
            <person name="Hauser L."/>
            <person name="Jeffries C."/>
            <person name="Kyrpides N."/>
            <person name="Ivanova N."/>
            <person name="Ovchinnikova G."/>
            <person name="Martinez-Romero E."/>
            <person name="Rogel M.A."/>
            <person name="Auchtung J."/>
            <person name="Tiedje J.M."/>
            <person name="Woyke T."/>
        </authorList>
    </citation>
    <scope>NUCLEOTIDE SEQUENCE</scope>
    <source>
        <strain evidence="6">CCGE1003</strain>
    </source>
</reference>
<dbReference type="PROSITE" id="PS01124">
    <property type="entry name" value="HTH_ARAC_FAMILY_2"/>
    <property type="match status" value="1"/>
</dbReference>
<evidence type="ECO:0000256" key="4">
    <source>
        <dbReference type="SAM" id="MobiDB-lite"/>
    </source>
</evidence>
<evidence type="ECO:0000259" key="5">
    <source>
        <dbReference type="PROSITE" id="PS01124"/>
    </source>
</evidence>
<dbReference type="Pfam" id="PF12833">
    <property type="entry name" value="HTH_18"/>
    <property type="match status" value="1"/>
</dbReference>
<protein>
    <submittedName>
        <fullName evidence="6">Transcriptional regulator, AraC family</fullName>
    </submittedName>
</protein>
<dbReference type="CDD" id="cd03137">
    <property type="entry name" value="GATase1_AraC_1"/>
    <property type="match status" value="1"/>
</dbReference>
<name>E1THK1_BURSG</name>
<dbReference type="InterPro" id="IPR009057">
    <property type="entry name" value="Homeodomain-like_sf"/>
</dbReference>
<dbReference type="PANTHER" id="PTHR43130">
    <property type="entry name" value="ARAC-FAMILY TRANSCRIPTIONAL REGULATOR"/>
    <property type="match status" value="1"/>
</dbReference>
<feature type="domain" description="HTH araC/xylS-type" evidence="5">
    <location>
        <begin position="222"/>
        <end position="320"/>
    </location>
</feature>
<dbReference type="EMBL" id="CP002218">
    <property type="protein sequence ID" value="ADN59505.1"/>
    <property type="molecule type" value="Genomic_DNA"/>
</dbReference>
<sequence>MFSDTTARASMHRIGYFLTDDFQVMAIGTQTVFEIANIVAREPIYHVTNYSLQGGEIRSSLGVSVITRPADSNATADTWMVSGVANPTGRTTNAEALRFISGAAARSRRTAGLCTGAFVLAEAGLLNGKRATTHWAFAEALQARWPLIQVEADRIFIVDGAIWTSAGLTAAMDLALGLVEKDLGADFAIRVARAMVMPHRRSGGQSQHSEMLALAPKSDRIQKALEHARLNLSKPLRVDDLAKAAHLSSRQFTRIFLSETGISPAKAIERLRLEEARNLIERGRHSLETIARETGFRDRRHLREVFTRAYQMTPQSLRRESRNVTGDDHRIDE</sequence>
<dbReference type="KEGG" id="bgf:BC1003_3564"/>
<evidence type="ECO:0000256" key="3">
    <source>
        <dbReference type="ARBA" id="ARBA00023163"/>
    </source>
</evidence>
<dbReference type="InterPro" id="IPR002818">
    <property type="entry name" value="DJ-1/PfpI"/>
</dbReference>
<dbReference type="PROSITE" id="PS00041">
    <property type="entry name" value="HTH_ARAC_FAMILY_1"/>
    <property type="match status" value="1"/>
</dbReference>
<gene>
    <name evidence="6" type="ordered locus">BC1003_3564</name>
</gene>
<dbReference type="InterPro" id="IPR052158">
    <property type="entry name" value="INH-QAR"/>
</dbReference>
<accession>E1THK1</accession>
<dbReference type="HOGENOM" id="CLU_000445_59_0_4"/>
<dbReference type="SUPFAM" id="SSF46689">
    <property type="entry name" value="Homeodomain-like"/>
    <property type="match status" value="2"/>
</dbReference>
<dbReference type="InterPro" id="IPR018062">
    <property type="entry name" value="HTH_AraC-typ_CS"/>
</dbReference>
<dbReference type="AlphaFoldDB" id="E1THK1"/>
<evidence type="ECO:0000256" key="1">
    <source>
        <dbReference type="ARBA" id="ARBA00023015"/>
    </source>
</evidence>
<dbReference type="GO" id="GO:0043565">
    <property type="term" value="F:sequence-specific DNA binding"/>
    <property type="evidence" value="ECO:0007669"/>
    <property type="project" value="InterPro"/>
</dbReference>
<evidence type="ECO:0000256" key="2">
    <source>
        <dbReference type="ARBA" id="ARBA00023125"/>
    </source>
</evidence>
<dbReference type="InterPro" id="IPR018060">
    <property type="entry name" value="HTH_AraC"/>
</dbReference>
<dbReference type="STRING" id="640512.BC1003_3564"/>
<organism evidence="6">
    <name type="scientific">Burkholderia sp. (strain CCGE1003)</name>
    <dbReference type="NCBI Taxonomy" id="640512"/>
    <lineage>
        <taxon>Bacteria</taxon>
        <taxon>Pseudomonadati</taxon>
        <taxon>Pseudomonadota</taxon>
        <taxon>Betaproteobacteria</taxon>
        <taxon>Burkholderiales</taxon>
        <taxon>Burkholderiaceae</taxon>
        <taxon>Burkholderia</taxon>
    </lineage>
</organism>